<dbReference type="Proteomes" id="UP000004491">
    <property type="component" value="Unassembled WGS sequence"/>
</dbReference>
<keyword evidence="1" id="KW-0812">Transmembrane</keyword>
<sequence>MYFCSVGLHQGLRVNSISGRINILSLLLLLALAGLGKLLLLQWEDMERKQDDSRPVSTQANGVANTLKLPDSGAYTIPPRSAFREVLERPLFIEGRVAPQPEIRQVQPVVQARPSLQLEGVVIVNQRRIAVVREVRGNSVIRLQVGDNYSGWLVAEVARDRVVMRQNASHIELALDADQGGRSAIRRVEPPSADQK</sequence>
<evidence type="ECO:0000313" key="2">
    <source>
        <dbReference type="EMBL" id="EGV52493.1"/>
    </source>
</evidence>
<reference evidence="2" key="1">
    <citation type="journal article" date="2011" name="ISME J.">
        <title>The endosymbionts of the deep-sea tubeworms Riftia pachyptila and Tevnia jerichonana share an identical physiology as revealed by proteogenomic analyses.</title>
        <authorList>
            <person name="Gardebrecht A."/>
            <person name="Markert S."/>
            <person name="Felbeck H."/>
            <person name="Thuermer A."/>
            <person name="Albrecht D."/>
            <person name="Wollherr A."/>
            <person name="Kabisch J."/>
            <person name="Lehmann R."/>
            <person name="Daniel R."/>
            <person name="Liesegang H."/>
            <person name="Hecker M."/>
            <person name="Sievert S.M."/>
            <person name="Schweder T."/>
        </authorList>
    </citation>
    <scope>NUCLEOTIDE SEQUENCE [LARGE SCALE GENOMIC DNA]</scope>
</reference>
<protein>
    <recommendedName>
        <fullName evidence="4">Type II secretion system protein GspC N-terminal domain-containing protein</fullName>
    </recommendedName>
</protein>
<evidence type="ECO:0008006" key="4">
    <source>
        <dbReference type="Google" id="ProtNLM"/>
    </source>
</evidence>
<dbReference type="AlphaFoldDB" id="G2DA92"/>
<evidence type="ECO:0000313" key="3">
    <source>
        <dbReference type="Proteomes" id="UP000004491"/>
    </source>
</evidence>
<evidence type="ECO:0000256" key="1">
    <source>
        <dbReference type="SAM" id="Phobius"/>
    </source>
</evidence>
<keyword evidence="1" id="KW-0472">Membrane</keyword>
<keyword evidence="3" id="KW-1185">Reference proteome</keyword>
<comment type="caution">
    <text evidence="2">The sequence shown here is derived from an EMBL/GenBank/DDBJ whole genome shotgun (WGS) entry which is preliminary data.</text>
</comment>
<accession>G2DA92</accession>
<dbReference type="EMBL" id="AFOC01000008">
    <property type="protein sequence ID" value="EGV52493.1"/>
    <property type="molecule type" value="Genomic_DNA"/>
</dbReference>
<gene>
    <name evidence="2" type="ORF">Rifp1Sym_ah00330</name>
</gene>
<organism evidence="2 3">
    <name type="scientific">endosymbiont of Riftia pachyptila</name>
    <name type="common">vent Ph05</name>
    <dbReference type="NCBI Taxonomy" id="1048808"/>
    <lineage>
        <taxon>Bacteria</taxon>
        <taxon>Pseudomonadati</taxon>
        <taxon>Pseudomonadota</taxon>
        <taxon>Gammaproteobacteria</taxon>
        <taxon>sulfur-oxidizing symbionts</taxon>
    </lineage>
</organism>
<name>G2DA92_9GAMM</name>
<proteinExistence type="predicted"/>
<keyword evidence="1" id="KW-1133">Transmembrane helix</keyword>
<feature type="transmembrane region" description="Helical" evidence="1">
    <location>
        <begin position="20"/>
        <end position="40"/>
    </location>
</feature>